<feature type="region of interest" description="Disordered" evidence="4">
    <location>
        <begin position="269"/>
        <end position="288"/>
    </location>
</feature>
<feature type="domain" description="Rhodanese" evidence="5">
    <location>
        <begin position="167"/>
        <end position="273"/>
    </location>
</feature>
<dbReference type="EMBL" id="JBHSKD010000027">
    <property type="protein sequence ID" value="MFC5178793.1"/>
    <property type="molecule type" value="Genomic_DNA"/>
</dbReference>
<dbReference type="Pfam" id="PF00581">
    <property type="entry name" value="Rhodanese"/>
    <property type="match status" value="2"/>
</dbReference>
<keyword evidence="1 3" id="KW-0808">Transferase</keyword>
<evidence type="ECO:0000256" key="4">
    <source>
        <dbReference type="SAM" id="MobiDB-lite"/>
    </source>
</evidence>
<dbReference type="PANTHER" id="PTHR11364">
    <property type="entry name" value="THIOSULFATE SULFERTANSFERASE"/>
    <property type="match status" value="1"/>
</dbReference>
<dbReference type="SUPFAM" id="SSF52821">
    <property type="entry name" value="Rhodanese/Cell cycle control phosphatase"/>
    <property type="match status" value="2"/>
</dbReference>
<dbReference type="Proteomes" id="UP001596087">
    <property type="component" value="Unassembled WGS sequence"/>
</dbReference>
<organism evidence="6 7">
    <name type="scientific">Nocardioides taihuensis</name>
    <dbReference type="NCBI Taxonomy" id="1835606"/>
    <lineage>
        <taxon>Bacteria</taxon>
        <taxon>Bacillati</taxon>
        <taxon>Actinomycetota</taxon>
        <taxon>Actinomycetes</taxon>
        <taxon>Propionibacteriales</taxon>
        <taxon>Nocardioidaceae</taxon>
        <taxon>Nocardioides</taxon>
    </lineage>
</organism>
<evidence type="ECO:0000259" key="5">
    <source>
        <dbReference type="PROSITE" id="PS50206"/>
    </source>
</evidence>
<dbReference type="CDD" id="cd01448">
    <property type="entry name" value="TST_Repeat_1"/>
    <property type="match status" value="1"/>
</dbReference>
<accession>A0ABW0BP78</accession>
<evidence type="ECO:0000256" key="2">
    <source>
        <dbReference type="ARBA" id="ARBA00022737"/>
    </source>
</evidence>
<dbReference type="InterPro" id="IPR045078">
    <property type="entry name" value="TST/MPST-like"/>
</dbReference>
<gene>
    <name evidence="6" type="ORF">ACFPGP_19080</name>
</gene>
<name>A0ABW0BP78_9ACTN</name>
<dbReference type="SMART" id="SM00450">
    <property type="entry name" value="RHOD"/>
    <property type="match status" value="2"/>
</dbReference>
<dbReference type="PANTHER" id="PTHR11364:SF27">
    <property type="entry name" value="SULFURTRANSFERASE"/>
    <property type="match status" value="1"/>
</dbReference>
<protein>
    <recommendedName>
        <fullName evidence="3">Sulfurtransferase</fullName>
    </recommendedName>
</protein>
<dbReference type="PROSITE" id="PS00683">
    <property type="entry name" value="RHODANESE_2"/>
    <property type="match status" value="1"/>
</dbReference>
<dbReference type="GO" id="GO:0016740">
    <property type="term" value="F:transferase activity"/>
    <property type="evidence" value="ECO:0007669"/>
    <property type="project" value="UniProtKB-KW"/>
</dbReference>
<dbReference type="RefSeq" id="WP_378592518.1">
    <property type="nucleotide sequence ID" value="NZ_JBHSKD010000027.1"/>
</dbReference>
<dbReference type="CDD" id="cd01449">
    <property type="entry name" value="TST_Repeat_2"/>
    <property type="match status" value="1"/>
</dbReference>
<evidence type="ECO:0000256" key="3">
    <source>
        <dbReference type="RuleBase" id="RU000507"/>
    </source>
</evidence>
<keyword evidence="2" id="KW-0677">Repeat</keyword>
<evidence type="ECO:0000313" key="7">
    <source>
        <dbReference type="Proteomes" id="UP001596087"/>
    </source>
</evidence>
<dbReference type="InterPro" id="IPR001763">
    <property type="entry name" value="Rhodanese-like_dom"/>
</dbReference>
<sequence length="288" mass="29826">MPRSLVSAADLRRLLDDDPQHVTVLDVRYRLGGSGGGLEEHAAGHVPGAVYVDLDDALADPPGERGRHPLPDPARFAVAMRAAGVSASRTVVVYDDWAGRAAARAWWLLRHHGHADVRVLDGGWPAWRAAGGAVETGAVAAPVPGDFESQPGDLRMVTAAEVPGVGVLVDARAPERYRGEVEPIDPVAGHVPGAVNVPTDANLDADGRFRPAEELRALYAGVGATAGADVAAYCGSGVTAAHDVLAMEIAGVGAALYAGSWSEWVADPARPVARGPHPQEEGPADRSG</sequence>
<reference evidence="7" key="1">
    <citation type="journal article" date="2019" name="Int. J. Syst. Evol. Microbiol.">
        <title>The Global Catalogue of Microorganisms (GCM) 10K type strain sequencing project: providing services to taxonomists for standard genome sequencing and annotation.</title>
        <authorList>
            <consortium name="The Broad Institute Genomics Platform"/>
            <consortium name="The Broad Institute Genome Sequencing Center for Infectious Disease"/>
            <person name="Wu L."/>
            <person name="Ma J."/>
        </authorList>
    </citation>
    <scope>NUCLEOTIDE SEQUENCE [LARGE SCALE GENOMIC DNA]</scope>
    <source>
        <strain evidence="7">DFY41</strain>
    </source>
</reference>
<dbReference type="PROSITE" id="PS50206">
    <property type="entry name" value="RHODANESE_3"/>
    <property type="match status" value="2"/>
</dbReference>
<evidence type="ECO:0000313" key="6">
    <source>
        <dbReference type="EMBL" id="MFC5178793.1"/>
    </source>
</evidence>
<comment type="caution">
    <text evidence="6">The sequence shown here is derived from an EMBL/GenBank/DDBJ whole genome shotgun (WGS) entry which is preliminary data.</text>
</comment>
<proteinExistence type="predicted"/>
<dbReference type="InterPro" id="IPR001307">
    <property type="entry name" value="Thiosulphate_STrfase_CS"/>
</dbReference>
<evidence type="ECO:0000256" key="1">
    <source>
        <dbReference type="ARBA" id="ARBA00022679"/>
    </source>
</evidence>
<dbReference type="Gene3D" id="3.40.250.10">
    <property type="entry name" value="Rhodanese-like domain"/>
    <property type="match status" value="2"/>
</dbReference>
<dbReference type="InterPro" id="IPR036873">
    <property type="entry name" value="Rhodanese-like_dom_sf"/>
</dbReference>
<feature type="domain" description="Rhodanese" evidence="5">
    <location>
        <begin position="18"/>
        <end position="136"/>
    </location>
</feature>
<keyword evidence="7" id="KW-1185">Reference proteome</keyword>
<feature type="compositionally biased region" description="Basic and acidic residues" evidence="4">
    <location>
        <begin position="277"/>
        <end position="288"/>
    </location>
</feature>